<proteinExistence type="predicted"/>
<dbReference type="AlphaFoldDB" id="A0A0F8YGW2"/>
<keyword evidence="1" id="KW-0472">Membrane</keyword>
<protein>
    <submittedName>
        <fullName evidence="2">Uncharacterized protein</fullName>
    </submittedName>
</protein>
<dbReference type="EMBL" id="LAZR01053458">
    <property type="protein sequence ID" value="KKK80698.1"/>
    <property type="molecule type" value="Genomic_DNA"/>
</dbReference>
<reference evidence="2" key="1">
    <citation type="journal article" date="2015" name="Nature">
        <title>Complex archaea that bridge the gap between prokaryotes and eukaryotes.</title>
        <authorList>
            <person name="Spang A."/>
            <person name="Saw J.H."/>
            <person name="Jorgensen S.L."/>
            <person name="Zaremba-Niedzwiedzka K."/>
            <person name="Martijn J."/>
            <person name="Lind A.E."/>
            <person name="van Eijk R."/>
            <person name="Schleper C."/>
            <person name="Guy L."/>
            <person name="Ettema T.J."/>
        </authorList>
    </citation>
    <scope>NUCLEOTIDE SEQUENCE</scope>
</reference>
<organism evidence="2">
    <name type="scientific">marine sediment metagenome</name>
    <dbReference type="NCBI Taxonomy" id="412755"/>
    <lineage>
        <taxon>unclassified sequences</taxon>
        <taxon>metagenomes</taxon>
        <taxon>ecological metagenomes</taxon>
    </lineage>
</organism>
<keyword evidence="1" id="KW-1133">Transmembrane helix</keyword>
<keyword evidence="1" id="KW-0812">Transmembrane</keyword>
<comment type="caution">
    <text evidence="2">The sequence shown here is derived from an EMBL/GenBank/DDBJ whole genome shotgun (WGS) entry which is preliminary data.</text>
</comment>
<feature type="transmembrane region" description="Helical" evidence="1">
    <location>
        <begin position="32"/>
        <end position="54"/>
    </location>
</feature>
<evidence type="ECO:0000313" key="2">
    <source>
        <dbReference type="EMBL" id="KKK80698.1"/>
    </source>
</evidence>
<accession>A0A0F8YGW2</accession>
<sequence>MSLNKAVSCGLVGNELSKQITGSNDASVSRTAVAISSGAAAGALTSGAIVIGAGVASAPVTIPLAVAGGVVAGIASLFD</sequence>
<evidence type="ECO:0000256" key="1">
    <source>
        <dbReference type="SAM" id="Phobius"/>
    </source>
</evidence>
<feature type="transmembrane region" description="Helical" evidence="1">
    <location>
        <begin position="60"/>
        <end position="78"/>
    </location>
</feature>
<name>A0A0F8YGW2_9ZZZZ</name>
<gene>
    <name evidence="2" type="ORF">LCGC14_2820890</name>
</gene>